<evidence type="ECO:0000259" key="1">
    <source>
        <dbReference type="Pfam" id="PF12697"/>
    </source>
</evidence>
<proteinExistence type="predicted"/>
<dbReference type="Gene3D" id="3.40.50.1820">
    <property type="entry name" value="alpha/beta hydrolase"/>
    <property type="match status" value="1"/>
</dbReference>
<dbReference type="InterPro" id="IPR029058">
    <property type="entry name" value="AB_hydrolase_fold"/>
</dbReference>
<dbReference type="InterPro" id="IPR050228">
    <property type="entry name" value="Carboxylesterase_BioH"/>
</dbReference>
<dbReference type="Pfam" id="PF12697">
    <property type="entry name" value="Abhydrolase_6"/>
    <property type="match status" value="1"/>
</dbReference>
<keyword evidence="3" id="KW-1185">Reference proteome</keyword>
<evidence type="ECO:0000313" key="2">
    <source>
        <dbReference type="EMBL" id="KAF9545510.1"/>
    </source>
</evidence>
<dbReference type="InterPro" id="IPR000073">
    <property type="entry name" value="AB_hydrolase_1"/>
</dbReference>
<comment type="caution">
    <text evidence="2">The sequence shown here is derived from an EMBL/GenBank/DDBJ whole genome shotgun (WGS) entry which is preliminary data.</text>
</comment>
<dbReference type="PANTHER" id="PTHR43194:SF2">
    <property type="entry name" value="PEROXISOMAL MEMBRANE PROTEIN LPX1"/>
    <property type="match status" value="1"/>
</dbReference>
<dbReference type="SUPFAM" id="SSF53474">
    <property type="entry name" value="alpha/beta-Hydrolases"/>
    <property type="match status" value="1"/>
</dbReference>
<dbReference type="PANTHER" id="PTHR43194">
    <property type="entry name" value="HYDROLASE ALPHA/BETA FOLD FAMILY"/>
    <property type="match status" value="1"/>
</dbReference>
<accession>A0A9P6K497</accession>
<organism evidence="2 3">
    <name type="scientific">Mortierella hygrophila</name>
    <dbReference type="NCBI Taxonomy" id="979708"/>
    <lineage>
        <taxon>Eukaryota</taxon>
        <taxon>Fungi</taxon>
        <taxon>Fungi incertae sedis</taxon>
        <taxon>Mucoromycota</taxon>
        <taxon>Mortierellomycotina</taxon>
        <taxon>Mortierellomycetes</taxon>
        <taxon>Mortierellales</taxon>
        <taxon>Mortierellaceae</taxon>
        <taxon>Mortierella</taxon>
    </lineage>
</organism>
<evidence type="ECO:0000313" key="3">
    <source>
        <dbReference type="Proteomes" id="UP000723463"/>
    </source>
</evidence>
<dbReference type="EMBL" id="JAAAXW010000071">
    <property type="protein sequence ID" value="KAF9545510.1"/>
    <property type="molecule type" value="Genomic_DNA"/>
</dbReference>
<name>A0A9P6K497_9FUNG</name>
<dbReference type="AlphaFoldDB" id="A0A9P6K497"/>
<reference evidence="2" key="1">
    <citation type="journal article" date="2020" name="Fungal Divers.">
        <title>Resolving the Mortierellaceae phylogeny through synthesis of multi-gene phylogenetics and phylogenomics.</title>
        <authorList>
            <person name="Vandepol N."/>
            <person name="Liber J."/>
            <person name="Desiro A."/>
            <person name="Na H."/>
            <person name="Kennedy M."/>
            <person name="Barry K."/>
            <person name="Grigoriev I.V."/>
            <person name="Miller A.N."/>
            <person name="O'Donnell K."/>
            <person name="Stajich J.E."/>
            <person name="Bonito G."/>
        </authorList>
    </citation>
    <scope>NUCLEOTIDE SEQUENCE</scope>
    <source>
        <strain evidence="2">NRRL 2591</strain>
    </source>
</reference>
<protein>
    <recommendedName>
        <fullName evidence="1">AB hydrolase-1 domain-containing protein</fullName>
    </recommendedName>
</protein>
<sequence>MSTTAALRVRFNIVPHTIRASTPSFSLACNQYKRIIHPASFAASAASTPVATPPFIFTHANGFHKEIWEPVMARLTPPWGTGDMYAFDCRNHGDSAVLNKDVLEETFDWYSYARDILQFVDTFDLKKPIGVGHSYGANAFILAELIRPGTFSAIVAVDPTMFPASASIKINAPLTEMALRRRDTWKDRSEAKAQFLKKPFFQTWHKEVLDLYIEYGLIDSVAKDRTPQVTLKTPKFQEAATFAYIGTGLMDAFERLNEVQVPIHVIVGETSDINPAELVDAKMEKIQHGSMDMVLGAGHLLSLEKPDETAKFISAFLDRHMASQKPTEETPKARL</sequence>
<gene>
    <name evidence="2" type="ORF">EC957_010926</name>
</gene>
<dbReference type="Proteomes" id="UP000723463">
    <property type="component" value="Unassembled WGS sequence"/>
</dbReference>
<feature type="domain" description="AB hydrolase-1" evidence="1">
    <location>
        <begin position="56"/>
        <end position="311"/>
    </location>
</feature>